<dbReference type="OrthoDB" id="7024310at2"/>
<dbReference type="EMBL" id="JXQW01000060">
    <property type="protein sequence ID" value="KIP97331.1"/>
    <property type="molecule type" value="Genomic_DNA"/>
</dbReference>
<protein>
    <submittedName>
        <fullName evidence="1">Multidrug transporter</fullName>
    </submittedName>
</protein>
<proteinExistence type="predicted"/>
<comment type="caution">
    <text evidence="1">The sequence shown here is derived from an EMBL/GenBank/DDBJ whole genome shotgun (WGS) entry which is preliminary data.</text>
</comment>
<accession>A0A0D0KDC6</accession>
<sequence>MIFGAILVLSWFILLIRYPAKALPISLAALVGLGLVSSWVLWQESRENRHLAHLELRLAYTPQSCPADRPLGLHLHNGSEAALLELRWQVAAYRPGDSVNLAQRLYETPRYSGPGELLPGADWQTCLPLPTLRSGYRASTLEFRAEQLQGTFSR</sequence>
<organism evidence="1 2">
    <name type="scientific">Pseudomonas fulva</name>
    <dbReference type="NCBI Taxonomy" id="47880"/>
    <lineage>
        <taxon>Bacteria</taxon>
        <taxon>Pseudomonadati</taxon>
        <taxon>Pseudomonadota</taxon>
        <taxon>Gammaproteobacteria</taxon>
        <taxon>Pseudomonadales</taxon>
        <taxon>Pseudomonadaceae</taxon>
        <taxon>Pseudomonas</taxon>
    </lineage>
</organism>
<gene>
    <name evidence="1" type="ORF">RU08_18950</name>
</gene>
<name>A0A0D0KDC6_9PSED</name>
<evidence type="ECO:0000313" key="2">
    <source>
        <dbReference type="Proteomes" id="UP000032068"/>
    </source>
</evidence>
<dbReference type="AlphaFoldDB" id="A0A0D0KDC6"/>
<evidence type="ECO:0000313" key="1">
    <source>
        <dbReference type="EMBL" id="KIP97331.1"/>
    </source>
</evidence>
<dbReference type="Proteomes" id="UP000032068">
    <property type="component" value="Unassembled WGS sequence"/>
</dbReference>
<dbReference type="RefSeq" id="WP_042555409.1">
    <property type="nucleotide sequence ID" value="NZ_JXQW01000060.1"/>
</dbReference>
<reference evidence="1 2" key="1">
    <citation type="submission" date="2014-12" db="EMBL/GenBank/DDBJ databases">
        <title>16Stimator: statistical estimation of ribosomal gene copy numbers from draft genome assemblies.</title>
        <authorList>
            <person name="Perisin M.A."/>
            <person name="Vetter M."/>
            <person name="Gilbert J.A."/>
            <person name="Bergelson J."/>
        </authorList>
    </citation>
    <scope>NUCLEOTIDE SEQUENCE [LARGE SCALE GENOMIC DNA]</scope>
    <source>
        <strain evidence="1 2">MEJ086</strain>
    </source>
</reference>